<feature type="compositionally biased region" description="Basic residues" evidence="1">
    <location>
        <begin position="80"/>
        <end position="90"/>
    </location>
</feature>
<proteinExistence type="predicted"/>
<accession>A0A8R1HVP4</accession>
<organism evidence="2 3">
    <name type="scientific">Caenorhabditis japonica</name>
    <dbReference type="NCBI Taxonomy" id="281687"/>
    <lineage>
        <taxon>Eukaryota</taxon>
        <taxon>Metazoa</taxon>
        <taxon>Ecdysozoa</taxon>
        <taxon>Nematoda</taxon>
        <taxon>Chromadorea</taxon>
        <taxon>Rhabditida</taxon>
        <taxon>Rhabditina</taxon>
        <taxon>Rhabditomorpha</taxon>
        <taxon>Rhabditoidea</taxon>
        <taxon>Rhabditidae</taxon>
        <taxon>Peloderinae</taxon>
        <taxon>Caenorhabditis</taxon>
    </lineage>
</organism>
<feature type="compositionally biased region" description="Polar residues" evidence="1">
    <location>
        <begin position="1"/>
        <end position="10"/>
    </location>
</feature>
<protein>
    <submittedName>
        <fullName evidence="2">Uncharacterized protein</fullName>
    </submittedName>
</protein>
<reference evidence="3" key="1">
    <citation type="submission" date="2010-08" db="EMBL/GenBank/DDBJ databases">
        <authorList>
            <consortium name="Caenorhabditis japonica Sequencing Consortium"/>
            <person name="Wilson R.K."/>
        </authorList>
    </citation>
    <scope>NUCLEOTIDE SEQUENCE [LARGE SCALE GENOMIC DNA]</scope>
    <source>
        <strain evidence="3">DF5081</strain>
    </source>
</reference>
<dbReference type="Proteomes" id="UP000005237">
    <property type="component" value="Unassembled WGS sequence"/>
</dbReference>
<sequence length="376" mass="44276">MNEMTVNQSDQPDDRYKDDAAPAVSSSSKDDDSSESEYQPESSSAHQSGNSRRHGRLRKEEKRNMSQKQLEDRRKEANKRNSKKYNKKKKEKEEKLMREFAVQRDHASRTTKLNKEMDSLLMESYSYIGRAIESPEYGFMDKESYEQRKSEIESEARQKKINDRNLQKLATNLQTIESAHKKAEEDRETKTKNQNTYGSRKSRALHSMNIAKYEYEKVSIQHNIERLAKLENLMNEVKYKFSQFFNIKNLTPGWMDLEQNDKDRLDELVKIYKISAGPSTLRTENIQTQTILSYYSQYGTLQIRTLRTVEDAARPRWRRESGQRFALFPPNLTPNAYEINCAIGANLQRNIFITIHRVIDITFYCMYSNSLLFIRF</sequence>
<dbReference type="AlphaFoldDB" id="A0A8R1HVP4"/>
<feature type="region of interest" description="Disordered" evidence="1">
    <location>
        <begin position="1"/>
        <end position="108"/>
    </location>
</feature>
<evidence type="ECO:0000313" key="3">
    <source>
        <dbReference type="Proteomes" id="UP000005237"/>
    </source>
</evidence>
<evidence type="ECO:0000313" key="2">
    <source>
        <dbReference type="EnsemblMetazoa" id="CJA13185a.1"/>
    </source>
</evidence>
<name>A0A8R1HVP4_CAEJA</name>
<feature type="compositionally biased region" description="Basic and acidic residues" evidence="1">
    <location>
        <begin position="91"/>
        <end position="108"/>
    </location>
</feature>
<feature type="region of interest" description="Disordered" evidence="1">
    <location>
        <begin position="178"/>
        <end position="201"/>
    </location>
</feature>
<feature type="compositionally biased region" description="Basic and acidic residues" evidence="1">
    <location>
        <begin position="178"/>
        <end position="191"/>
    </location>
</feature>
<keyword evidence="3" id="KW-1185">Reference proteome</keyword>
<reference evidence="2" key="2">
    <citation type="submission" date="2022-06" db="UniProtKB">
        <authorList>
            <consortium name="EnsemblMetazoa"/>
        </authorList>
    </citation>
    <scope>IDENTIFICATION</scope>
    <source>
        <strain evidence="2">DF5081</strain>
    </source>
</reference>
<feature type="compositionally biased region" description="Basic and acidic residues" evidence="1">
    <location>
        <begin position="58"/>
        <end position="79"/>
    </location>
</feature>
<dbReference type="EnsemblMetazoa" id="CJA13185a.1">
    <property type="protein sequence ID" value="CJA13185a.1"/>
    <property type="gene ID" value="WBGene00132389"/>
</dbReference>
<evidence type="ECO:0000256" key="1">
    <source>
        <dbReference type="SAM" id="MobiDB-lite"/>
    </source>
</evidence>